<evidence type="ECO:0000256" key="15">
    <source>
        <dbReference type="SAM" id="Phobius"/>
    </source>
</evidence>
<keyword evidence="18" id="KW-1185">Reference proteome</keyword>
<evidence type="ECO:0000259" key="16">
    <source>
        <dbReference type="PROSITE" id="PS50089"/>
    </source>
</evidence>
<gene>
    <name evidence="17" type="ORF">MUK42_28231</name>
</gene>
<dbReference type="InterPro" id="IPR001841">
    <property type="entry name" value="Znf_RING"/>
</dbReference>
<keyword evidence="5" id="KW-0808">Transferase</keyword>
<feature type="domain" description="RING-type" evidence="16">
    <location>
        <begin position="148"/>
        <end position="190"/>
    </location>
</feature>
<dbReference type="PROSITE" id="PS50089">
    <property type="entry name" value="ZF_RING_2"/>
    <property type="match status" value="1"/>
</dbReference>
<dbReference type="Pfam" id="PF13639">
    <property type="entry name" value="zf-RING_2"/>
    <property type="match status" value="1"/>
</dbReference>
<evidence type="ECO:0000256" key="6">
    <source>
        <dbReference type="ARBA" id="ARBA00022692"/>
    </source>
</evidence>
<evidence type="ECO:0000256" key="9">
    <source>
        <dbReference type="ARBA" id="ARBA00022786"/>
    </source>
</evidence>
<evidence type="ECO:0000256" key="12">
    <source>
        <dbReference type="ARBA" id="ARBA00023136"/>
    </source>
</evidence>
<dbReference type="InterPro" id="IPR044600">
    <property type="entry name" value="ATL1/ATL16-like"/>
</dbReference>
<keyword evidence="10" id="KW-0862">Zinc</keyword>
<comment type="catalytic activity">
    <reaction evidence="1">
        <text>S-ubiquitinyl-[E2 ubiquitin-conjugating enzyme]-L-cysteine + [acceptor protein]-L-lysine = [E2 ubiquitin-conjugating enzyme]-L-cysteine + N(6)-ubiquitinyl-[acceptor protein]-L-lysine.</text>
        <dbReference type="EC" id="2.3.2.27"/>
    </reaction>
</comment>
<keyword evidence="6 15" id="KW-0812">Transmembrane</keyword>
<feature type="region of interest" description="Disordered" evidence="14">
    <location>
        <begin position="301"/>
        <end position="366"/>
    </location>
</feature>
<dbReference type="PANTHER" id="PTHR46913:SF22">
    <property type="entry name" value="RING-TYPE E3 UBIQUITIN TRANSFERASE"/>
    <property type="match status" value="1"/>
</dbReference>
<comment type="subcellular location">
    <subcellularLocation>
        <location evidence="2">Membrane</location>
        <topology evidence="2">Single-pass membrane protein</topology>
    </subcellularLocation>
</comment>
<dbReference type="GO" id="GO:0008270">
    <property type="term" value="F:zinc ion binding"/>
    <property type="evidence" value="ECO:0007669"/>
    <property type="project" value="UniProtKB-KW"/>
</dbReference>
<proteinExistence type="predicted"/>
<dbReference type="OrthoDB" id="9984778at2759"/>
<dbReference type="GO" id="GO:0016567">
    <property type="term" value="P:protein ubiquitination"/>
    <property type="evidence" value="ECO:0007669"/>
    <property type="project" value="InterPro"/>
</dbReference>
<evidence type="ECO:0000256" key="2">
    <source>
        <dbReference type="ARBA" id="ARBA00004167"/>
    </source>
</evidence>
<evidence type="ECO:0000256" key="8">
    <source>
        <dbReference type="ARBA" id="ARBA00022771"/>
    </source>
</evidence>
<sequence>MAATDNQPTWVPYVPTRDCSMGFCSVYCPQWCYIIFPPPPTVEFSDGDSGLTFSPFVIAIITVLATALLLICYYTIVSKHCGAFNSLQRRFQPRGNDSVELDDDAAGLSQLQETSNASPSNGLDEALISKIAVHKYRKGEGSVQGTDCSVCLSEFREDDSLRLLTKCSHAFHVQCIDTWLRSHSNCPLCRASIVSMNPTMAAAPEPANDHHQVEEMVMVVAETVAGAEEEMARGSSGDAAKHPSRIYCDSGGMEERHTVVEIRDDDDDDIQSIRRSFSIDASHHGRLSISGVQRMSTGDEQLAATGASSSSPAAGNHSKGISSRNNGLHCVMSPVPVKRSFSKGRFPPSLHGKEGNELPTQDSASE</sequence>
<dbReference type="FunFam" id="3.30.40.10:FF:000233">
    <property type="entry name" value="RING-H2 finger protein ATL54"/>
    <property type="match status" value="1"/>
</dbReference>
<dbReference type="Gene3D" id="3.30.40.10">
    <property type="entry name" value="Zinc/RING finger domain, C3HC4 (zinc finger)"/>
    <property type="match status" value="1"/>
</dbReference>
<evidence type="ECO:0000313" key="17">
    <source>
        <dbReference type="EMBL" id="URD89694.1"/>
    </source>
</evidence>
<dbReference type="GO" id="GO:0061630">
    <property type="term" value="F:ubiquitin protein ligase activity"/>
    <property type="evidence" value="ECO:0007669"/>
    <property type="project" value="UniProtKB-EC"/>
</dbReference>
<protein>
    <recommendedName>
        <fullName evidence="4">RING-type E3 ubiquitin transferase</fullName>
        <ecNumber evidence="4">2.3.2.27</ecNumber>
    </recommendedName>
</protein>
<evidence type="ECO:0000256" key="11">
    <source>
        <dbReference type="ARBA" id="ARBA00022989"/>
    </source>
</evidence>
<organism evidence="17 18">
    <name type="scientific">Musa troglodytarum</name>
    <name type="common">fe'i banana</name>
    <dbReference type="NCBI Taxonomy" id="320322"/>
    <lineage>
        <taxon>Eukaryota</taxon>
        <taxon>Viridiplantae</taxon>
        <taxon>Streptophyta</taxon>
        <taxon>Embryophyta</taxon>
        <taxon>Tracheophyta</taxon>
        <taxon>Spermatophyta</taxon>
        <taxon>Magnoliopsida</taxon>
        <taxon>Liliopsida</taxon>
        <taxon>Zingiberales</taxon>
        <taxon>Musaceae</taxon>
        <taxon>Musa</taxon>
    </lineage>
</organism>
<dbReference type="CDD" id="cd16461">
    <property type="entry name" value="RING-H2_EL5-like"/>
    <property type="match status" value="1"/>
</dbReference>
<dbReference type="SMART" id="SM00184">
    <property type="entry name" value="RING"/>
    <property type="match status" value="1"/>
</dbReference>
<dbReference type="Proteomes" id="UP001055439">
    <property type="component" value="Chromosome 2"/>
</dbReference>
<dbReference type="SMART" id="SM01197">
    <property type="entry name" value="FANCL_C"/>
    <property type="match status" value="1"/>
</dbReference>
<evidence type="ECO:0000256" key="7">
    <source>
        <dbReference type="ARBA" id="ARBA00022723"/>
    </source>
</evidence>
<evidence type="ECO:0000256" key="13">
    <source>
        <dbReference type="PROSITE-ProRule" id="PRU00175"/>
    </source>
</evidence>
<reference evidence="17" key="1">
    <citation type="submission" date="2022-05" db="EMBL/GenBank/DDBJ databases">
        <title>The Musa troglodytarum L. genome provides insights into the mechanism of non-climacteric behaviour and enrichment of carotenoids.</title>
        <authorList>
            <person name="Wang J."/>
        </authorList>
    </citation>
    <scope>NUCLEOTIDE SEQUENCE</scope>
    <source>
        <tissue evidence="17">Leaf</tissue>
    </source>
</reference>
<evidence type="ECO:0000313" key="18">
    <source>
        <dbReference type="Proteomes" id="UP001055439"/>
    </source>
</evidence>
<evidence type="ECO:0000256" key="14">
    <source>
        <dbReference type="SAM" id="MobiDB-lite"/>
    </source>
</evidence>
<dbReference type="PANTHER" id="PTHR46913">
    <property type="entry name" value="RING-H2 FINGER PROTEIN ATL16"/>
    <property type="match status" value="1"/>
</dbReference>
<evidence type="ECO:0000256" key="4">
    <source>
        <dbReference type="ARBA" id="ARBA00012483"/>
    </source>
</evidence>
<dbReference type="InterPro" id="IPR013083">
    <property type="entry name" value="Znf_RING/FYVE/PHD"/>
</dbReference>
<evidence type="ECO:0000256" key="1">
    <source>
        <dbReference type="ARBA" id="ARBA00000900"/>
    </source>
</evidence>
<accession>A0A9E7F599</accession>
<keyword evidence="12 15" id="KW-0472">Membrane</keyword>
<dbReference type="EMBL" id="CP097504">
    <property type="protein sequence ID" value="URD89694.1"/>
    <property type="molecule type" value="Genomic_DNA"/>
</dbReference>
<keyword evidence="7" id="KW-0479">Metal-binding</keyword>
<keyword evidence="9" id="KW-0833">Ubl conjugation pathway</keyword>
<dbReference type="SUPFAM" id="SSF57850">
    <property type="entry name" value="RING/U-box"/>
    <property type="match status" value="1"/>
</dbReference>
<comment type="pathway">
    <text evidence="3">Protein modification; protein ubiquitination.</text>
</comment>
<dbReference type="GO" id="GO:0016020">
    <property type="term" value="C:membrane"/>
    <property type="evidence" value="ECO:0007669"/>
    <property type="project" value="UniProtKB-SubCell"/>
</dbReference>
<dbReference type="EC" id="2.3.2.27" evidence="4"/>
<keyword evidence="8 13" id="KW-0863">Zinc-finger</keyword>
<evidence type="ECO:0000256" key="3">
    <source>
        <dbReference type="ARBA" id="ARBA00004906"/>
    </source>
</evidence>
<feature type="compositionally biased region" description="Low complexity" evidence="14">
    <location>
        <begin position="303"/>
        <end position="318"/>
    </location>
</feature>
<evidence type="ECO:0000256" key="10">
    <source>
        <dbReference type="ARBA" id="ARBA00022833"/>
    </source>
</evidence>
<keyword evidence="11 15" id="KW-1133">Transmembrane helix</keyword>
<feature type="transmembrane region" description="Helical" evidence="15">
    <location>
        <begin position="53"/>
        <end position="76"/>
    </location>
</feature>
<evidence type="ECO:0000256" key="5">
    <source>
        <dbReference type="ARBA" id="ARBA00022679"/>
    </source>
</evidence>
<dbReference type="AlphaFoldDB" id="A0A9E7F599"/>
<name>A0A9E7F599_9LILI</name>